<reference evidence="6" key="1">
    <citation type="submission" date="2021-01" db="EMBL/GenBank/DDBJ databases">
        <title>Whole genome shotgun sequence of Demequina activiva NBRC 110675.</title>
        <authorList>
            <person name="Komaki H."/>
            <person name="Tamura T."/>
        </authorList>
    </citation>
    <scope>NUCLEOTIDE SEQUENCE</scope>
    <source>
        <strain evidence="6">NBRC 110675</strain>
    </source>
</reference>
<gene>
    <name evidence="6" type="ORF">Dac01nite_22070</name>
</gene>
<feature type="domain" description="HTH tetR-type" evidence="5">
    <location>
        <begin position="4"/>
        <end position="63"/>
    </location>
</feature>
<dbReference type="EMBL" id="BONR01000005">
    <property type="protein sequence ID" value="GIG55455.1"/>
    <property type="molecule type" value="Genomic_DNA"/>
</dbReference>
<sequence length="187" mass="20112">MAPEERRAMIVSASIPLIREHGAEVTTRQIAQAAGIAEGTVFRAFADKDALIDAAVEAIMDPSEVLAALAEIDPGATLESKVQQVVTLLHQRVLGVVTFMGALGPRDHARHRDSMSHRRPPLSEASGVVADLLEPHRDQLRIPVATAVDYLRVVVFGVSMPFLRAETDTDPVALADVILRGIAAELE</sequence>
<evidence type="ECO:0000259" key="5">
    <source>
        <dbReference type="PROSITE" id="PS50977"/>
    </source>
</evidence>
<dbReference type="SUPFAM" id="SSF46689">
    <property type="entry name" value="Homeodomain-like"/>
    <property type="match status" value="1"/>
</dbReference>
<dbReference type="GO" id="GO:0000976">
    <property type="term" value="F:transcription cis-regulatory region binding"/>
    <property type="evidence" value="ECO:0007669"/>
    <property type="project" value="TreeGrafter"/>
</dbReference>
<proteinExistence type="predicted"/>
<dbReference type="InterPro" id="IPR050109">
    <property type="entry name" value="HTH-type_TetR-like_transc_reg"/>
</dbReference>
<dbReference type="PANTHER" id="PTHR30055:SF234">
    <property type="entry name" value="HTH-TYPE TRANSCRIPTIONAL REGULATOR BETI"/>
    <property type="match status" value="1"/>
</dbReference>
<evidence type="ECO:0000256" key="4">
    <source>
        <dbReference type="PROSITE-ProRule" id="PRU00335"/>
    </source>
</evidence>
<keyword evidence="2 4" id="KW-0238">DNA-binding</keyword>
<feature type="DNA-binding region" description="H-T-H motif" evidence="4">
    <location>
        <begin position="26"/>
        <end position="45"/>
    </location>
</feature>
<evidence type="ECO:0000313" key="6">
    <source>
        <dbReference type="EMBL" id="GIG55455.1"/>
    </source>
</evidence>
<dbReference type="InterPro" id="IPR009057">
    <property type="entry name" value="Homeodomain-like_sf"/>
</dbReference>
<dbReference type="Gene3D" id="1.10.357.10">
    <property type="entry name" value="Tetracycline Repressor, domain 2"/>
    <property type="match status" value="1"/>
</dbReference>
<dbReference type="InterPro" id="IPR001647">
    <property type="entry name" value="HTH_TetR"/>
</dbReference>
<keyword evidence="7" id="KW-1185">Reference proteome</keyword>
<dbReference type="PRINTS" id="PR00455">
    <property type="entry name" value="HTHTETR"/>
</dbReference>
<dbReference type="AlphaFoldDB" id="A0A919Q399"/>
<keyword evidence="1" id="KW-0805">Transcription regulation</keyword>
<name>A0A919Q399_9MICO</name>
<accession>A0A919Q399</accession>
<dbReference type="Pfam" id="PF00440">
    <property type="entry name" value="TetR_N"/>
    <property type="match status" value="1"/>
</dbReference>
<evidence type="ECO:0000313" key="7">
    <source>
        <dbReference type="Proteomes" id="UP000652354"/>
    </source>
</evidence>
<dbReference type="PANTHER" id="PTHR30055">
    <property type="entry name" value="HTH-TYPE TRANSCRIPTIONAL REGULATOR RUTR"/>
    <property type="match status" value="1"/>
</dbReference>
<dbReference type="PROSITE" id="PS50977">
    <property type="entry name" value="HTH_TETR_2"/>
    <property type="match status" value="1"/>
</dbReference>
<evidence type="ECO:0000256" key="1">
    <source>
        <dbReference type="ARBA" id="ARBA00023015"/>
    </source>
</evidence>
<evidence type="ECO:0000256" key="3">
    <source>
        <dbReference type="ARBA" id="ARBA00023163"/>
    </source>
</evidence>
<comment type="caution">
    <text evidence="6">The sequence shown here is derived from an EMBL/GenBank/DDBJ whole genome shotgun (WGS) entry which is preliminary data.</text>
</comment>
<keyword evidence="3" id="KW-0804">Transcription</keyword>
<organism evidence="6 7">
    <name type="scientific">Demequina activiva</name>
    <dbReference type="NCBI Taxonomy" id="1582364"/>
    <lineage>
        <taxon>Bacteria</taxon>
        <taxon>Bacillati</taxon>
        <taxon>Actinomycetota</taxon>
        <taxon>Actinomycetes</taxon>
        <taxon>Micrococcales</taxon>
        <taxon>Demequinaceae</taxon>
        <taxon>Demequina</taxon>
    </lineage>
</organism>
<evidence type="ECO:0000256" key="2">
    <source>
        <dbReference type="ARBA" id="ARBA00023125"/>
    </source>
</evidence>
<dbReference type="Proteomes" id="UP000652354">
    <property type="component" value="Unassembled WGS sequence"/>
</dbReference>
<protein>
    <submittedName>
        <fullName evidence="6">TetR family transcriptional regulator</fullName>
    </submittedName>
</protein>
<dbReference type="GO" id="GO:0003700">
    <property type="term" value="F:DNA-binding transcription factor activity"/>
    <property type="evidence" value="ECO:0007669"/>
    <property type="project" value="TreeGrafter"/>
</dbReference>